<protein>
    <submittedName>
        <fullName evidence="1">Uncharacterized protein</fullName>
    </submittedName>
</protein>
<organism evidence="1 2">
    <name type="scientific">Lymnaea stagnalis</name>
    <name type="common">Great pond snail</name>
    <name type="synonym">Helix stagnalis</name>
    <dbReference type="NCBI Taxonomy" id="6523"/>
    <lineage>
        <taxon>Eukaryota</taxon>
        <taxon>Metazoa</taxon>
        <taxon>Spiralia</taxon>
        <taxon>Lophotrochozoa</taxon>
        <taxon>Mollusca</taxon>
        <taxon>Gastropoda</taxon>
        <taxon>Heterobranchia</taxon>
        <taxon>Euthyneura</taxon>
        <taxon>Panpulmonata</taxon>
        <taxon>Hygrophila</taxon>
        <taxon>Lymnaeoidea</taxon>
        <taxon>Lymnaeidae</taxon>
        <taxon>Lymnaea</taxon>
    </lineage>
</organism>
<reference evidence="1 2" key="1">
    <citation type="submission" date="2024-04" db="EMBL/GenBank/DDBJ databases">
        <authorList>
            <consortium name="Genoscope - CEA"/>
            <person name="William W."/>
        </authorList>
    </citation>
    <scope>NUCLEOTIDE SEQUENCE [LARGE SCALE GENOMIC DNA]</scope>
</reference>
<name>A0AAV2GZ46_LYMST</name>
<keyword evidence="2" id="KW-1185">Reference proteome</keyword>
<evidence type="ECO:0000313" key="1">
    <source>
        <dbReference type="EMBL" id="CAL1526276.1"/>
    </source>
</evidence>
<comment type="caution">
    <text evidence="1">The sequence shown here is derived from an EMBL/GenBank/DDBJ whole genome shotgun (WGS) entry which is preliminary data.</text>
</comment>
<feature type="non-terminal residue" evidence="1">
    <location>
        <position position="1"/>
    </location>
</feature>
<dbReference type="AlphaFoldDB" id="A0AAV2GZ46"/>
<dbReference type="EMBL" id="CAXITT010000003">
    <property type="protein sequence ID" value="CAL1526276.1"/>
    <property type="molecule type" value="Genomic_DNA"/>
</dbReference>
<gene>
    <name evidence="1" type="ORF">GSLYS_00000453001</name>
</gene>
<evidence type="ECO:0000313" key="2">
    <source>
        <dbReference type="Proteomes" id="UP001497497"/>
    </source>
</evidence>
<accession>A0AAV2GZ46</accession>
<dbReference type="Proteomes" id="UP001497497">
    <property type="component" value="Unassembled WGS sequence"/>
</dbReference>
<sequence>LSSEQSDNCKLHDTHQDISDPCNFTTATTAMYDNSVYKTHGGSKVSENPTAAHTELPIKQLNFCVSQKSDYTGSSLDRVKPPSSFISSLTSFDTGTSQNEFTDCGTQNFFSVPFASTSEKSSSHVRNNKQNSP</sequence>
<feature type="non-terminal residue" evidence="1">
    <location>
        <position position="133"/>
    </location>
</feature>
<proteinExistence type="predicted"/>